<dbReference type="Gene3D" id="3.30.9.10">
    <property type="entry name" value="D-Amino Acid Oxidase, subunit A, domain 2"/>
    <property type="match status" value="1"/>
</dbReference>
<dbReference type="RefSeq" id="WP_344711667.1">
    <property type="nucleotide sequence ID" value="NZ_BAAAWH010000001.1"/>
</dbReference>
<dbReference type="GO" id="GO:0016491">
    <property type="term" value="F:oxidoreductase activity"/>
    <property type="evidence" value="ECO:0007669"/>
    <property type="project" value="UniProtKB-KW"/>
</dbReference>
<evidence type="ECO:0000313" key="2">
    <source>
        <dbReference type="EMBL" id="MFB9644873.1"/>
    </source>
</evidence>
<keyword evidence="3" id="KW-1185">Reference proteome</keyword>
<evidence type="ECO:0000313" key="3">
    <source>
        <dbReference type="Proteomes" id="UP001589611"/>
    </source>
</evidence>
<evidence type="ECO:0000259" key="1">
    <source>
        <dbReference type="Pfam" id="PF01266"/>
    </source>
</evidence>
<name>A0ABV5SWZ2_9MICO</name>
<dbReference type="InterPro" id="IPR006076">
    <property type="entry name" value="FAD-dep_OxRdtase"/>
</dbReference>
<dbReference type="InterPro" id="IPR036188">
    <property type="entry name" value="FAD/NAD-bd_sf"/>
</dbReference>
<organism evidence="2 3">
    <name type="scientific">Microbacterium terregens</name>
    <dbReference type="NCBI Taxonomy" id="69363"/>
    <lineage>
        <taxon>Bacteria</taxon>
        <taxon>Bacillati</taxon>
        <taxon>Actinomycetota</taxon>
        <taxon>Actinomycetes</taxon>
        <taxon>Micrococcales</taxon>
        <taxon>Microbacteriaceae</taxon>
        <taxon>Microbacterium</taxon>
    </lineage>
</organism>
<comment type="caution">
    <text evidence="2">The sequence shown here is derived from an EMBL/GenBank/DDBJ whole genome shotgun (WGS) entry which is preliminary data.</text>
</comment>
<dbReference type="EC" id="1.-.-.-" evidence="2"/>
<dbReference type="Pfam" id="PF01266">
    <property type="entry name" value="DAO"/>
    <property type="match status" value="1"/>
</dbReference>
<dbReference type="Proteomes" id="UP001589611">
    <property type="component" value="Unassembled WGS sequence"/>
</dbReference>
<protein>
    <submittedName>
        <fullName evidence="2">NAD(P)/FAD-dependent oxidoreductase</fullName>
        <ecNumber evidence="2">1.-.-.-</ecNumber>
    </submittedName>
</protein>
<sequence>MGTTVFERQRPAASIVEHSLAATRQSIFWLDDLAAPPSRAALAGTHDADLVIVGAGYTGLWTALLARRRDPDARIAIVEARTVGWAASGRNGGFCEASLTHGRDNGLARWPDEIDALDHLGEQNLDAMGADIAEWGIDAEWERVGALSVATEPHQLAWLDEWMQDAAARGESGLVRLDAAQVQASVASPTYLGAVFETQSNALVHPGRLATGLARAAEERDVRIFEHSPVRRIDTSADGVEVITENGRISARKAVLATNVFPSLLKRNALMTVPVYDYVLMTEPLTDEQRAAIGWNERQGLSDLANQFHYFRQSADGRILFGGYDAVYHYGGRVRAAYEDRPETFRTLASHFFTMFPQLEGLRFTHRWAGAIDTCSRFCAFFGTARGGKVAYAAGFTGLGVAATRFAGEVMLDLLDGIPTERTSLRMVRERPLPFPPEPAAAIGINATRWSLDRADHHDGRRNLLLRTLDALGLGFDS</sequence>
<dbReference type="SUPFAM" id="SSF51905">
    <property type="entry name" value="FAD/NAD(P)-binding domain"/>
    <property type="match status" value="1"/>
</dbReference>
<proteinExistence type="predicted"/>
<dbReference type="Gene3D" id="3.50.50.60">
    <property type="entry name" value="FAD/NAD(P)-binding domain"/>
    <property type="match status" value="1"/>
</dbReference>
<gene>
    <name evidence="2" type="ORF">ACFFPJ_03570</name>
</gene>
<dbReference type="PANTHER" id="PTHR13847">
    <property type="entry name" value="SARCOSINE DEHYDROGENASE-RELATED"/>
    <property type="match status" value="1"/>
</dbReference>
<dbReference type="PANTHER" id="PTHR13847:SF281">
    <property type="entry name" value="FAD DEPENDENT OXIDOREDUCTASE DOMAIN-CONTAINING PROTEIN"/>
    <property type="match status" value="1"/>
</dbReference>
<dbReference type="EMBL" id="JBHMBE010000001">
    <property type="protein sequence ID" value="MFB9644873.1"/>
    <property type="molecule type" value="Genomic_DNA"/>
</dbReference>
<accession>A0ABV5SWZ2</accession>
<keyword evidence="2" id="KW-0560">Oxidoreductase</keyword>
<reference evidence="2 3" key="1">
    <citation type="submission" date="2024-09" db="EMBL/GenBank/DDBJ databases">
        <authorList>
            <person name="Sun Q."/>
            <person name="Mori K."/>
        </authorList>
    </citation>
    <scope>NUCLEOTIDE SEQUENCE [LARGE SCALE GENOMIC DNA]</scope>
    <source>
        <strain evidence="2 3">JCM 1342</strain>
    </source>
</reference>
<feature type="domain" description="FAD dependent oxidoreductase" evidence="1">
    <location>
        <begin position="49"/>
        <end position="413"/>
    </location>
</feature>